<keyword evidence="8" id="KW-0723">Serine/threonine-protein kinase</keyword>
<name>A0ABY7KWF1_9ACTN</name>
<dbReference type="GO" id="GO:0004674">
    <property type="term" value="F:protein serine/threonine kinase activity"/>
    <property type="evidence" value="ECO:0007669"/>
    <property type="project" value="UniProtKB-KW"/>
</dbReference>
<evidence type="ECO:0000256" key="3">
    <source>
        <dbReference type="ARBA" id="ARBA00022777"/>
    </source>
</evidence>
<feature type="domain" description="Protein kinase" evidence="7">
    <location>
        <begin position="16"/>
        <end position="285"/>
    </location>
</feature>
<evidence type="ECO:0000259" key="7">
    <source>
        <dbReference type="PROSITE" id="PS50011"/>
    </source>
</evidence>
<dbReference type="Gene3D" id="1.10.510.10">
    <property type="entry name" value="Transferase(Phosphotransferase) domain 1"/>
    <property type="match status" value="1"/>
</dbReference>
<keyword evidence="2 5" id="KW-0547">Nucleotide-binding</keyword>
<evidence type="ECO:0000256" key="4">
    <source>
        <dbReference type="ARBA" id="ARBA00022840"/>
    </source>
</evidence>
<keyword evidence="9" id="KW-1185">Reference proteome</keyword>
<dbReference type="EMBL" id="CP114413">
    <property type="protein sequence ID" value="WAZ27321.1"/>
    <property type="molecule type" value="Genomic_DNA"/>
</dbReference>
<dbReference type="InterPro" id="IPR000719">
    <property type="entry name" value="Prot_kinase_dom"/>
</dbReference>
<sequence length="566" mass="59822">MITSPLPGDPRRIASYNVLGRLGSGGMGTVYAATDSSGRRVAIKVVHAQYTADPQFRARFHREVEVLRRVNGPCLVPLLDADPEADVPWLATEYIHGRTLQDYLAIHGSLAGVQLHLLAAGTARALAAIHAAGVIHRDIKPTNVILTPQGPRVLDFGIAHIVDGTAVTRTGMTTGTPGWISPEHYRVGEVGAPGDVFAWGALMAHAATGRLPFGTGAADAVAFRVMRETPDLEGIPDDLRTIVESSLEKEPVGRPTAQSLAEKTADLLSRQTTQVLDGAPVHPTLVQDNMSGQWHIPGVEEDPAWGAAETRRRHKRAAWLTVAATVVLTAAGLGTLGAISPDTPRTRAAATSKSPTTASPSAKKSPDETSPSPTRTLRTVASSSPAPTATPAATLTRTVVNTIAPWAVGGYPADDVTITGETIGSCWSSSEATMRFDAWRCTAESQILDPCFGPDESPEREALLCMGTQPNRMVRLVLSEPLPGNNFHIPGGPTITPIMVVLADGNTCRVMTGATTVLAGERMNYACEEGGHLYGDPDRNDALWTISYRVDSAGTSVGTAIAAVYQ</sequence>
<dbReference type="PROSITE" id="PS00107">
    <property type="entry name" value="PROTEIN_KINASE_ATP"/>
    <property type="match status" value="1"/>
</dbReference>
<accession>A0ABY7KWF1</accession>
<dbReference type="PROSITE" id="PS00108">
    <property type="entry name" value="PROTEIN_KINASE_ST"/>
    <property type="match status" value="1"/>
</dbReference>
<evidence type="ECO:0000256" key="6">
    <source>
        <dbReference type="SAM" id="MobiDB-lite"/>
    </source>
</evidence>
<feature type="region of interest" description="Disordered" evidence="6">
    <location>
        <begin position="335"/>
        <end position="390"/>
    </location>
</feature>
<evidence type="ECO:0000313" key="9">
    <source>
        <dbReference type="Proteomes" id="UP001164439"/>
    </source>
</evidence>
<dbReference type="PROSITE" id="PS50011">
    <property type="entry name" value="PROTEIN_KINASE_DOM"/>
    <property type="match status" value="1"/>
</dbReference>
<proteinExistence type="predicted"/>
<dbReference type="SMART" id="SM00220">
    <property type="entry name" value="S_TKc"/>
    <property type="match status" value="1"/>
</dbReference>
<feature type="binding site" evidence="5">
    <location>
        <position position="44"/>
    </location>
    <ligand>
        <name>ATP</name>
        <dbReference type="ChEBI" id="CHEBI:30616"/>
    </ligand>
</feature>
<feature type="compositionally biased region" description="Polar residues" evidence="6">
    <location>
        <begin position="368"/>
        <end position="380"/>
    </location>
</feature>
<feature type="compositionally biased region" description="Low complexity" evidence="6">
    <location>
        <begin position="348"/>
        <end position="363"/>
    </location>
</feature>
<evidence type="ECO:0000313" key="8">
    <source>
        <dbReference type="EMBL" id="WAZ27321.1"/>
    </source>
</evidence>
<organism evidence="8 9">
    <name type="scientific">Streptomyces cinnabarinus</name>
    <dbReference type="NCBI Taxonomy" id="67287"/>
    <lineage>
        <taxon>Bacteria</taxon>
        <taxon>Bacillati</taxon>
        <taxon>Actinomycetota</taxon>
        <taxon>Actinomycetes</taxon>
        <taxon>Kitasatosporales</taxon>
        <taxon>Streptomycetaceae</taxon>
        <taxon>Streptomyces</taxon>
    </lineage>
</organism>
<keyword evidence="1" id="KW-0808">Transferase</keyword>
<evidence type="ECO:0000256" key="1">
    <source>
        <dbReference type="ARBA" id="ARBA00022679"/>
    </source>
</evidence>
<keyword evidence="3 8" id="KW-0418">Kinase</keyword>
<dbReference type="PANTHER" id="PTHR43289">
    <property type="entry name" value="MITOGEN-ACTIVATED PROTEIN KINASE KINASE KINASE 20-RELATED"/>
    <property type="match status" value="1"/>
</dbReference>
<feature type="compositionally biased region" description="Low complexity" evidence="6">
    <location>
        <begin position="381"/>
        <end position="390"/>
    </location>
</feature>
<dbReference type="RefSeq" id="WP_269664771.1">
    <property type="nucleotide sequence ID" value="NZ_CP114413.1"/>
</dbReference>
<dbReference type="PANTHER" id="PTHR43289:SF34">
    <property type="entry name" value="SERINE_THREONINE-PROTEIN KINASE YBDM-RELATED"/>
    <property type="match status" value="1"/>
</dbReference>
<dbReference type="InterPro" id="IPR011009">
    <property type="entry name" value="Kinase-like_dom_sf"/>
</dbReference>
<gene>
    <name evidence="8" type="ORF">STRCI_008032</name>
</gene>
<dbReference type="Pfam" id="PF00069">
    <property type="entry name" value="Pkinase"/>
    <property type="match status" value="1"/>
</dbReference>
<keyword evidence="4 5" id="KW-0067">ATP-binding</keyword>
<dbReference type="Gene3D" id="3.30.200.20">
    <property type="entry name" value="Phosphorylase Kinase, domain 1"/>
    <property type="match status" value="1"/>
</dbReference>
<protein>
    <submittedName>
        <fullName evidence="8">Serine/threonine protein kinase</fullName>
    </submittedName>
</protein>
<dbReference type="SUPFAM" id="SSF56112">
    <property type="entry name" value="Protein kinase-like (PK-like)"/>
    <property type="match status" value="1"/>
</dbReference>
<evidence type="ECO:0000256" key="2">
    <source>
        <dbReference type="ARBA" id="ARBA00022741"/>
    </source>
</evidence>
<reference evidence="8" key="1">
    <citation type="submission" date="2022-12" db="EMBL/GenBank/DDBJ databases">
        <authorList>
            <person name="Ruckert C."/>
            <person name="Busche T."/>
            <person name="Kalinowski J."/>
            <person name="Wittmann C."/>
        </authorList>
    </citation>
    <scope>NUCLEOTIDE SEQUENCE</scope>
    <source>
        <strain evidence="8">DSM 40467</strain>
    </source>
</reference>
<dbReference type="Proteomes" id="UP001164439">
    <property type="component" value="Chromosome"/>
</dbReference>
<dbReference type="InterPro" id="IPR017441">
    <property type="entry name" value="Protein_kinase_ATP_BS"/>
</dbReference>
<dbReference type="InterPro" id="IPR008271">
    <property type="entry name" value="Ser/Thr_kinase_AS"/>
</dbReference>
<dbReference type="CDD" id="cd14014">
    <property type="entry name" value="STKc_PknB_like"/>
    <property type="match status" value="1"/>
</dbReference>
<evidence type="ECO:0000256" key="5">
    <source>
        <dbReference type="PROSITE-ProRule" id="PRU10141"/>
    </source>
</evidence>